<dbReference type="Gene3D" id="1.20.1280.50">
    <property type="match status" value="1"/>
</dbReference>
<organism evidence="3 4">
    <name type="scientific">Xylaria flabelliformis</name>
    <dbReference type="NCBI Taxonomy" id="2512241"/>
    <lineage>
        <taxon>Eukaryota</taxon>
        <taxon>Fungi</taxon>
        <taxon>Dikarya</taxon>
        <taxon>Ascomycota</taxon>
        <taxon>Pezizomycotina</taxon>
        <taxon>Sordariomycetes</taxon>
        <taxon>Xylariomycetidae</taxon>
        <taxon>Xylariales</taxon>
        <taxon>Xylariaceae</taxon>
        <taxon>Xylaria</taxon>
    </lineage>
</organism>
<feature type="region of interest" description="Disordered" evidence="1">
    <location>
        <begin position="18"/>
        <end position="44"/>
    </location>
</feature>
<dbReference type="EMBL" id="VFLP01000013">
    <property type="protein sequence ID" value="TRX96069.1"/>
    <property type="molecule type" value="Genomic_DNA"/>
</dbReference>
<dbReference type="OrthoDB" id="3642468at2759"/>
<accession>A0A553I789</accession>
<proteinExistence type="predicted"/>
<feature type="domain" description="F-box" evidence="2">
    <location>
        <begin position="48"/>
        <end position="96"/>
    </location>
</feature>
<comment type="caution">
    <text evidence="3">The sequence shown here is derived from an EMBL/GenBank/DDBJ whole genome shotgun (WGS) entry which is preliminary data.</text>
</comment>
<gene>
    <name evidence="3" type="ORF">FHL15_003211</name>
</gene>
<keyword evidence="4" id="KW-1185">Reference proteome</keyword>
<dbReference type="CDD" id="cd09917">
    <property type="entry name" value="F-box_SF"/>
    <property type="match status" value="1"/>
</dbReference>
<dbReference type="InterPro" id="IPR001810">
    <property type="entry name" value="F-box_dom"/>
</dbReference>
<dbReference type="Pfam" id="PF12937">
    <property type="entry name" value="F-box-like"/>
    <property type="match status" value="1"/>
</dbReference>
<evidence type="ECO:0000313" key="4">
    <source>
        <dbReference type="Proteomes" id="UP000319160"/>
    </source>
</evidence>
<evidence type="ECO:0000259" key="2">
    <source>
        <dbReference type="PROSITE" id="PS50181"/>
    </source>
</evidence>
<dbReference type="Proteomes" id="UP000319160">
    <property type="component" value="Unassembled WGS sequence"/>
</dbReference>
<dbReference type="SMART" id="SM00256">
    <property type="entry name" value="FBOX"/>
    <property type="match status" value="1"/>
</dbReference>
<dbReference type="InterPro" id="IPR036047">
    <property type="entry name" value="F-box-like_dom_sf"/>
</dbReference>
<feature type="compositionally biased region" description="Basic residues" evidence="1">
    <location>
        <begin position="25"/>
        <end position="41"/>
    </location>
</feature>
<evidence type="ECO:0000313" key="3">
    <source>
        <dbReference type="EMBL" id="TRX96069.1"/>
    </source>
</evidence>
<dbReference type="SUPFAM" id="SSF81383">
    <property type="entry name" value="F-box domain"/>
    <property type="match status" value="1"/>
</dbReference>
<dbReference type="STRING" id="2512241.A0A553I789"/>
<evidence type="ECO:0000256" key="1">
    <source>
        <dbReference type="SAM" id="MobiDB-lite"/>
    </source>
</evidence>
<dbReference type="PROSITE" id="PS50181">
    <property type="entry name" value="FBOX"/>
    <property type="match status" value="1"/>
</dbReference>
<sequence>MPKIDIFEDEELGELEDKTEPLTLRSKRTERARKKQTKKAMKAKDSPHGLLSMLPYELLMEIFTLLRPSDLFRLQRTNKSLNSFVAQEETRIARDITKLRYSCLEQCFRLPVLLANVDPTIHHYLQTPERQEILTIHRKPYQHIRSPEPKEVCTCLTCILRWFALAIVVDFAHWQGHLDQGEPIPMVPRGKFPEWNQTIIDAQATIVRKALHSPLWHACLLEAHLDSTTRSIRRHAANKGNKRRRFRMTEEDVNSGTDAFLARSGPPSLDFPYHRDNYVRDHQNHSLLLFLTLIVQGLPESCLKSSVPFQNLAATFKLATADPEFQYLLETFMPNRSWSQEYSRWLFVPASQHDRDIDFIVMWAERRKKAEQQALEEEGEARDQTLG</sequence>
<dbReference type="AlphaFoldDB" id="A0A553I789"/>
<name>A0A553I789_9PEZI</name>
<reference evidence="4" key="1">
    <citation type="submission" date="2019-06" db="EMBL/GenBank/DDBJ databases">
        <title>Draft genome sequence of the griseofulvin-producing fungus Xylaria cubensis strain G536.</title>
        <authorList>
            <person name="Mead M.E."/>
            <person name="Raja H.A."/>
            <person name="Steenwyk J.L."/>
            <person name="Knowles S.L."/>
            <person name="Oberlies N.H."/>
            <person name="Rokas A."/>
        </authorList>
    </citation>
    <scope>NUCLEOTIDE SEQUENCE [LARGE SCALE GENOMIC DNA]</scope>
    <source>
        <strain evidence="4">G536</strain>
    </source>
</reference>
<protein>
    <recommendedName>
        <fullName evidence="2">F-box domain-containing protein</fullName>
    </recommendedName>
</protein>